<reference evidence="4 5" key="1">
    <citation type="submission" date="2019-01" db="EMBL/GenBank/DDBJ databases">
        <title>Chengkuizengella sp. nov., isolated from deep-sea sediment of East Pacific Ocean.</title>
        <authorList>
            <person name="Yang J."/>
            <person name="Lai Q."/>
            <person name="Shao Z."/>
        </authorList>
    </citation>
    <scope>NUCLEOTIDE SEQUENCE [LARGE SCALE GENOMIC DNA]</scope>
    <source>
        <strain evidence="4 5">YPA3-1-1</strain>
    </source>
</reference>
<dbReference type="SUPFAM" id="SSF51735">
    <property type="entry name" value="NAD(P)-binding Rossmann-fold domains"/>
    <property type="match status" value="1"/>
</dbReference>
<dbReference type="InterPro" id="IPR001509">
    <property type="entry name" value="Epimerase_deHydtase"/>
</dbReference>
<evidence type="ECO:0000313" key="5">
    <source>
        <dbReference type="Proteomes" id="UP000448943"/>
    </source>
</evidence>
<organism evidence="4 5">
    <name type="scientific">Chengkuizengella marina</name>
    <dbReference type="NCBI Taxonomy" id="2507566"/>
    <lineage>
        <taxon>Bacteria</taxon>
        <taxon>Bacillati</taxon>
        <taxon>Bacillota</taxon>
        <taxon>Bacilli</taxon>
        <taxon>Bacillales</taxon>
        <taxon>Paenibacillaceae</taxon>
        <taxon>Chengkuizengella</taxon>
    </lineage>
</organism>
<dbReference type="CDD" id="cd05242">
    <property type="entry name" value="SDR_a8"/>
    <property type="match status" value="1"/>
</dbReference>
<gene>
    <name evidence="4" type="ORF">ERL59_00765</name>
</gene>
<comment type="similarity">
    <text evidence="1">Belongs to the NAD(P)-dependent epimerase/dehydratase family. SDR39U1 subfamily.</text>
</comment>
<dbReference type="AlphaFoldDB" id="A0A6N9PVE8"/>
<protein>
    <submittedName>
        <fullName evidence="4">TIGR01777 family protein</fullName>
    </submittedName>
</protein>
<dbReference type="EMBL" id="SIJB01000004">
    <property type="protein sequence ID" value="NBI27499.1"/>
    <property type="molecule type" value="Genomic_DNA"/>
</dbReference>
<evidence type="ECO:0000256" key="1">
    <source>
        <dbReference type="ARBA" id="ARBA00009353"/>
    </source>
</evidence>
<name>A0A6N9PVE8_9BACL</name>
<dbReference type="InterPro" id="IPR013549">
    <property type="entry name" value="DUF1731"/>
</dbReference>
<evidence type="ECO:0000259" key="3">
    <source>
        <dbReference type="Pfam" id="PF08338"/>
    </source>
</evidence>
<dbReference type="InterPro" id="IPR010099">
    <property type="entry name" value="SDR39U1"/>
</dbReference>
<dbReference type="PANTHER" id="PTHR11092">
    <property type="entry name" value="SUGAR NUCLEOTIDE EPIMERASE RELATED"/>
    <property type="match status" value="1"/>
</dbReference>
<feature type="domain" description="NAD-dependent epimerase/dehydratase" evidence="2">
    <location>
        <begin position="5"/>
        <end position="224"/>
    </location>
</feature>
<keyword evidence="5" id="KW-1185">Reference proteome</keyword>
<dbReference type="PANTHER" id="PTHR11092:SF0">
    <property type="entry name" value="EPIMERASE FAMILY PROTEIN SDR39U1"/>
    <property type="match status" value="1"/>
</dbReference>
<dbReference type="InterPro" id="IPR036291">
    <property type="entry name" value="NAD(P)-bd_dom_sf"/>
</dbReference>
<dbReference type="Pfam" id="PF08338">
    <property type="entry name" value="DUF1731"/>
    <property type="match status" value="1"/>
</dbReference>
<dbReference type="RefSeq" id="WP_160643514.1">
    <property type="nucleotide sequence ID" value="NZ_SIJB01000004.1"/>
</dbReference>
<evidence type="ECO:0000259" key="2">
    <source>
        <dbReference type="Pfam" id="PF01370"/>
    </source>
</evidence>
<sequence>MSRKIVIPGGSGFLGTSLANYLVKQGYEVVILTRQPSKTNSHIKYVHWDGQTLEDWQKEIEGSYAIINLAGKSVDCIYTKKNKESILSSRINSVKILHKSIEKCSNPPNVFIQAASLAIYGDTIEECDERGAHGTGFSVEVCEKWEETFFEINHEKTRQICFRIGFALGKGGGALEPLIKLTKLNLGGTIGSGKQYISWIHIDDLNEMFLHAIESNQYCGVYNVTGPNPVTNKEFMKTLRKGLGKGWSPTVPAPMVKFGSFFVLKTAPELALTGRKCIPKRFLNNGFSFKHDNLEKALKQIIYE</sequence>
<accession>A0A6N9PVE8</accession>
<dbReference type="OrthoDB" id="9801773at2"/>
<comment type="caution">
    <text evidence="4">The sequence shown here is derived from an EMBL/GenBank/DDBJ whole genome shotgun (WGS) entry which is preliminary data.</text>
</comment>
<dbReference type="Gene3D" id="3.40.50.720">
    <property type="entry name" value="NAD(P)-binding Rossmann-like Domain"/>
    <property type="match status" value="1"/>
</dbReference>
<evidence type="ECO:0000313" key="4">
    <source>
        <dbReference type="EMBL" id="NBI27499.1"/>
    </source>
</evidence>
<proteinExistence type="inferred from homology"/>
<dbReference type="NCBIfam" id="TIGR01777">
    <property type="entry name" value="yfcH"/>
    <property type="match status" value="1"/>
</dbReference>
<feature type="domain" description="DUF1731" evidence="3">
    <location>
        <begin position="251"/>
        <end position="301"/>
    </location>
</feature>
<dbReference type="Proteomes" id="UP000448943">
    <property type="component" value="Unassembled WGS sequence"/>
</dbReference>
<dbReference type="Pfam" id="PF01370">
    <property type="entry name" value="Epimerase"/>
    <property type="match status" value="1"/>
</dbReference>